<feature type="domain" description="ENTH" evidence="1">
    <location>
        <begin position="7"/>
        <end position="82"/>
    </location>
</feature>
<evidence type="ECO:0000259" key="1">
    <source>
        <dbReference type="PROSITE" id="PS50942"/>
    </source>
</evidence>
<dbReference type="InterPro" id="IPR008942">
    <property type="entry name" value="ENTH_VHS"/>
</dbReference>
<dbReference type="Proteomes" id="UP001610335">
    <property type="component" value="Unassembled WGS sequence"/>
</dbReference>
<dbReference type="InterPro" id="IPR013809">
    <property type="entry name" value="ENTH"/>
</dbReference>
<accession>A0ABR4I9E7</accession>
<dbReference type="Gene3D" id="1.25.40.90">
    <property type="match status" value="1"/>
</dbReference>
<reference evidence="2 3" key="1">
    <citation type="submission" date="2024-07" db="EMBL/GenBank/DDBJ databases">
        <title>Section-level genome sequencing and comparative genomics of Aspergillus sections Usti and Cavernicolus.</title>
        <authorList>
            <consortium name="Lawrence Berkeley National Laboratory"/>
            <person name="Nybo J.L."/>
            <person name="Vesth T.C."/>
            <person name="Theobald S."/>
            <person name="Frisvad J.C."/>
            <person name="Larsen T.O."/>
            <person name="Kjaerboelling I."/>
            <person name="Rothschild-Mancinelli K."/>
            <person name="Lyhne E.K."/>
            <person name="Kogle M.E."/>
            <person name="Barry K."/>
            <person name="Clum A."/>
            <person name="Na H."/>
            <person name="Ledsgaard L."/>
            <person name="Lin J."/>
            <person name="Lipzen A."/>
            <person name="Kuo A."/>
            <person name="Riley R."/>
            <person name="Mondo S."/>
            <person name="LaButti K."/>
            <person name="Haridas S."/>
            <person name="Pangalinan J."/>
            <person name="Salamov A.A."/>
            <person name="Simmons B.A."/>
            <person name="Magnuson J.K."/>
            <person name="Chen J."/>
            <person name="Drula E."/>
            <person name="Henrissat B."/>
            <person name="Wiebenga A."/>
            <person name="Lubbers R.J."/>
            <person name="Gomes A.C."/>
            <person name="Makela M.R."/>
            <person name="Stajich J."/>
            <person name="Grigoriev I.V."/>
            <person name="Mortensen U.H."/>
            <person name="De vries R.P."/>
            <person name="Baker S.E."/>
            <person name="Andersen M.R."/>
        </authorList>
    </citation>
    <scope>NUCLEOTIDE SEQUENCE [LARGE SCALE GENOMIC DNA]</scope>
    <source>
        <strain evidence="2 3">CBS 600.67</strain>
    </source>
</reference>
<name>A0ABR4I9E7_9EURO</name>
<dbReference type="SUPFAM" id="SSF48464">
    <property type="entry name" value="ENTH/VHS domain"/>
    <property type="match status" value="1"/>
</dbReference>
<gene>
    <name evidence="2" type="ORF">BDW59DRAFT_147563</name>
</gene>
<proteinExistence type="predicted"/>
<dbReference type="PROSITE" id="PS50942">
    <property type="entry name" value="ENTH"/>
    <property type="match status" value="1"/>
</dbReference>
<sequence length="82" mass="9291">MLRNIAYHIRGFNSTQITVLAATTSDIEAPSQTQLNEIAKLTALSSDDFFYVTDTIIERIYLPDHRPRQAQMCVSRLASWSS</sequence>
<dbReference type="Pfam" id="PF01417">
    <property type="entry name" value="ENTH"/>
    <property type="match status" value="1"/>
</dbReference>
<protein>
    <recommendedName>
        <fullName evidence="1">ENTH domain-containing protein</fullName>
    </recommendedName>
</protein>
<evidence type="ECO:0000313" key="3">
    <source>
        <dbReference type="Proteomes" id="UP001610335"/>
    </source>
</evidence>
<organism evidence="2 3">
    <name type="scientific">Aspergillus cavernicola</name>
    <dbReference type="NCBI Taxonomy" id="176166"/>
    <lineage>
        <taxon>Eukaryota</taxon>
        <taxon>Fungi</taxon>
        <taxon>Dikarya</taxon>
        <taxon>Ascomycota</taxon>
        <taxon>Pezizomycotina</taxon>
        <taxon>Eurotiomycetes</taxon>
        <taxon>Eurotiomycetidae</taxon>
        <taxon>Eurotiales</taxon>
        <taxon>Aspergillaceae</taxon>
        <taxon>Aspergillus</taxon>
        <taxon>Aspergillus subgen. Nidulantes</taxon>
    </lineage>
</organism>
<comment type="caution">
    <text evidence="2">The sequence shown here is derived from an EMBL/GenBank/DDBJ whole genome shotgun (WGS) entry which is preliminary data.</text>
</comment>
<dbReference type="EMBL" id="JBFXLS010000044">
    <property type="protein sequence ID" value="KAL2824373.1"/>
    <property type="molecule type" value="Genomic_DNA"/>
</dbReference>
<evidence type="ECO:0000313" key="2">
    <source>
        <dbReference type="EMBL" id="KAL2824373.1"/>
    </source>
</evidence>
<keyword evidence="3" id="KW-1185">Reference proteome</keyword>